<protein>
    <submittedName>
        <fullName evidence="2">Uncharacterized protein</fullName>
    </submittedName>
</protein>
<proteinExistence type="predicted"/>
<feature type="region of interest" description="Disordered" evidence="1">
    <location>
        <begin position="676"/>
        <end position="761"/>
    </location>
</feature>
<feature type="region of interest" description="Disordered" evidence="1">
    <location>
        <begin position="1"/>
        <end position="25"/>
    </location>
</feature>
<organism evidence="2 3">
    <name type="scientific">Camelus dromedarius</name>
    <name type="common">Dromedary</name>
    <name type="synonym">Arabian camel</name>
    <dbReference type="NCBI Taxonomy" id="9838"/>
    <lineage>
        <taxon>Eukaryota</taxon>
        <taxon>Metazoa</taxon>
        <taxon>Chordata</taxon>
        <taxon>Craniata</taxon>
        <taxon>Vertebrata</taxon>
        <taxon>Euteleostomi</taxon>
        <taxon>Mammalia</taxon>
        <taxon>Eutheria</taxon>
        <taxon>Laurasiatheria</taxon>
        <taxon>Artiodactyla</taxon>
        <taxon>Tylopoda</taxon>
        <taxon>Camelidae</taxon>
        <taxon>Camelus</taxon>
    </lineage>
</organism>
<dbReference type="AlphaFoldDB" id="A0A5N4E1E2"/>
<feature type="compositionally biased region" description="Pro residues" evidence="1">
    <location>
        <begin position="575"/>
        <end position="599"/>
    </location>
</feature>
<feature type="compositionally biased region" description="Basic and acidic residues" evidence="1">
    <location>
        <begin position="966"/>
        <end position="986"/>
    </location>
</feature>
<evidence type="ECO:0000313" key="3">
    <source>
        <dbReference type="Proteomes" id="UP000299084"/>
    </source>
</evidence>
<feature type="region of interest" description="Disordered" evidence="1">
    <location>
        <begin position="854"/>
        <end position="1000"/>
    </location>
</feature>
<feature type="compositionally biased region" description="Basic and acidic residues" evidence="1">
    <location>
        <begin position="453"/>
        <end position="464"/>
    </location>
</feature>
<feature type="region of interest" description="Disordered" evidence="1">
    <location>
        <begin position="575"/>
        <end position="601"/>
    </location>
</feature>
<feature type="region of interest" description="Disordered" evidence="1">
    <location>
        <begin position="440"/>
        <end position="510"/>
    </location>
</feature>
<reference evidence="2 3" key="1">
    <citation type="journal article" date="2019" name="Mol. Ecol. Resour.">
        <title>Improving Illumina assemblies with Hi-C and long reads: an example with the North African dromedary.</title>
        <authorList>
            <person name="Elbers J.P."/>
            <person name="Rogers M.F."/>
            <person name="Perelman P.L."/>
            <person name="Proskuryakova A.A."/>
            <person name="Serdyukova N.A."/>
            <person name="Johnson W.E."/>
            <person name="Horin P."/>
            <person name="Corander J."/>
            <person name="Murphy D."/>
            <person name="Burger P.A."/>
        </authorList>
    </citation>
    <scope>NUCLEOTIDE SEQUENCE [LARGE SCALE GENOMIC DNA]</scope>
    <source>
        <strain evidence="2">Drom800</strain>
        <tissue evidence="2">Blood</tissue>
    </source>
</reference>
<gene>
    <name evidence="2" type="ORF">Cadr_000005203</name>
</gene>
<evidence type="ECO:0000313" key="2">
    <source>
        <dbReference type="EMBL" id="KAB1277239.1"/>
    </source>
</evidence>
<feature type="region of interest" description="Disordered" evidence="1">
    <location>
        <begin position="323"/>
        <end position="344"/>
    </location>
</feature>
<feature type="compositionally biased region" description="Basic residues" evidence="1">
    <location>
        <begin position="483"/>
        <end position="497"/>
    </location>
</feature>
<feature type="region of interest" description="Disordered" evidence="1">
    <location>
        <begin position="45"/>
        <end position="74"/>
    </location>
</feature>
<keyword evidence="3" id="KW-1185">Reference proteome</keyword>
<name>A0A5N4E1E2_CAMDR</name>
<feature type="compositionally biased region" description="Polar residues" evidence="1">
    <location>
        <begin position="1"/>
        <end position="10"/>
    </location>
</feature>
<evidence type="ECO:0000256" key="1">
    <source>
        <dbReference type="SAM" id="MobiDB-lite"/>
    </source>
</evidence>
<accession>A0A5N4E1E2</accession>
<feature type="compositionally biased region" description="Basic residues" evidence="1">
    <location>
        <begin position="45"/>
        <end position="57"/>
    </location>
</feature>
<feature type="compositionally biased region" description="Pro residues" evidence="1">
    <location>
        <begin position="859"/>
        <end position="890"/>
    </location>
</feature>
<feature type="compositionally biased region" description="Low complexity" evidence="1">
    <location>
        <begin position="726"/>
        <end position="739"/>
    </location>
</feature>
<comment type="caution">
    <text evidence="2">The sequence shown here is derived from an EMBL/GenBank/DDBJ whole genome shotgun (WGS) entry which is preliminary data.</text>
</comment>
<sequence length="1104" mass="117878">MLNSWGQAASSKARALSQPRCPAGPLLFPPSGRTSLIIKVNKRKERMGHACSRRSKLASRGPHKNDGEGIKEATPAPLVCPQKSEKGVLEMRIFLLSPQVQADERSRRPCPKKMHRKGGDGVCQTWCLVQFPIFLWTPNSLPNKPALQLGPAPNTCAKAWIPLVETQVIGVHQDSHFQRYSSMGQAGCCHTTCRNPAHPARPQRILPGPLTPPLLITETGSSWGNREAGVCRQFDRQPHNRWGLRDTPISPFSAHDQNSSSCCQGRQGDPEAWAQNPGMEIHFRKRQAITLLPQRANSHQGKEEPGLSSSLKDCVQNLQSQEHAGPCTAAPSRWPGMESTPGPAARMTISPGLRPWGPSTHSSAAWDSKDTYTQTLPRCRIRLLKGAERERQEAKSLTPSISHLAKWRIKEVQTDGKALWEGGLCRNAKADARPTLGLAQPNLKILDKNANPEGKERRKKESVNHEAPAPHPQPQLYGLHSCRGGKKKERERHHHLHERGPRGREAAAEEGLRPAELNKAGLKWGRPIPAAPPFPGGKSECEVWERECRVEAPGSESLQIQRRFCLGSPHPFLPAFPPPPSRSNPPGPAPPRQVPPQGPSGPHLGMVMHLVLTFCVVMAFSSSSSCPVFLSFLTKLLTAFSHHFSSCPFCSPFFQPSRRFTIGGVKGRMDDMAGEVRAGGEGRPRRGWALRDAGGAGGVRPGPAAAAQTSPSTLGELARVSGPGRGAAACGARRAPCSPGGSHGREKGGGADAGSGRPWTRGEAAAARLGVAKESLGFRRGGCLVQPPANFARLARFDAQIPLGTSAASPLAALLSPDRSLSLALAGLGRARASRSRPLPVLFHANPRAASFPGAVTAPLPPGLPASPRAPPPLPRAPGPPPFPRSPPPLREAALLSRGAEHAHVGDPGQRPPRLERAGPRAAPTRIVGKERREGPQAGGPGPGHGVRSRNPHSGSSVGAAGPRGLDSHERAPPGRRTPVRERGRAESGGPGSRGAHWDARAPIPVRGLGGAGDSRAVFILAPLRSHRFRSPRSCEGGLGRDSQKWRSGDPSDSLDDSWSRGLWGSSPHRQHSGAAAQRPLTKLLPGVTPGPRGLSSAPPLPGL</sequence>
<dbReference type="Proteomes" id="UP000299084">
    <property type="component" value="Unassembled WGS sequence"/>
</dbReference>
<dbReference type="EMBL" id="JWIN03000006">
    <property type="protein sequence ID" value="KAB1277239.1"/>
    <property type="molecule type" value="Genomic_DNA"/>
</dbReference>
<feature type="region of interest" description="Disordered" evidence="1">
    <location>
        <begin position="1030"/>
        <end position="1104"/>
    </location>
</feature>
<feature type="compositionally biased region" description="Basic and acidic residues" evidence="1">
    <location>
        <begin position="498"/>
        <end position="510"/>
    </location>
</feature>